<dbReference type="InterPro" id="IPR001453">
    <property type="entry name" value="MoaB/Mog_dom"/>
</dbReference>
<accession>A0A679ISG2</accession>
<proteinExistence type="predicted"/>
<dbReference type="SUPFAM" id="SSF53218">
    <property type="entry name" value="Molybdenum cofactor biosynthesis proteins"/>
    <property type="match status" value="1"/>
</dbReference>
<dbReference type="CDD" id="cd03522">
    <property type="entry name" value="MoeA_like"/>
    <property type="match status" value="1"/>
</dbReference>
<reference evidence="2" key="1">
    <citation type="submission" date="2019-12" db="EMBL/GenBank/DDBJ databases">
        <authorList>
            <person name="Cremers G."/>
        </authorList>
    </citation>
    <scope>NUCLEOTIDE SEQUENCE</scope>
    <source>
        <strain evidence="2">Mbul1</strain>
    </source>
</reference>
<feature type="domain" description="MoaB/Mog" evidence="1">
    <location>
        <begin position="169"/>
        <end position="303"/>
    </location>
</feature>
<sequence>MKFGSVAITRAAGLIAAHTLRADDVIVRKGRPIQGDDARRLAEAGLDSVVAVTLETGDVGEDEAAARLAARVAGSGLSTGPAFTGRCNLQAEVAGILMIDRPVVDAVNAVDEAITLATLPPFRPVGPGEMVATVKIIPYAVSGSALDRACGIATPAPLTVMPYRRFRVGVVSTLLPGLKEATVAKTLRNLERRLGPTGAGIASDLRVSHEAGAVATAIREAIDRDGCDLVVVFGASAIADRRDVIPSGIEAAGGEVEHFGMPVDPGNLLLVGRRGEVPVIGAPGCARSPAENGFDWVLHRLLAGLAVSRADIVGLGVGGLLMEIVSRPQPRSGRQSTSEESTSEDA</sequence>
<name>A0A679ISG2_9HYPH</name>
<organism evidence="2">
    <name type="scientific">Methylobacterium bullatum</name>
    <dbReference type="NCBI Taxonomy" id="570505"/>
    <lineage>
        <taxon>Bacteria</taxon>
        <taxon>Pseudomonadati</taxon>
        <taxon>Pseudomonadota</taxon>
        <taxon>Alphaproteobacteria</taxon>
        <taxon>Hyphomicrobiales</taxon>
        <taxon>Methylobacteriaceae</taxon>
        <taxon>Methylobacterium</taxon>
    </lineage>
</organism>
<dbReference type="InterPro" id="IPR036425">
    <property type="entry name" value="MoaB/Mog-like_dom_sf"/>
</dbReference>
<dbReference type="Gene3D" id="3.40.980.10">
    <property type="entry name" value="MoaB/Mog-like domain"/>
    <property type="match status" value="1"/>
</dbReference>
<evidence type="ECO:0000259" key="1">
    <source>
        <dbReference type="SMART" id="SM00852"/>
    </source>
</evidence>
<dbReference type="SMART" id="SM00852">
    <property type="entry name" value="MoCF_biosynth"/>
    <property type="match status" value="1"/>
</dbReference>
<dbReference type="UniPathway" id="UPA00344"/>
<protein>
    <recommendedName>
        <fullName evidence="1">MoaB/Mog domain-containing protein</fullName>
    </recommendedName>
</protein>
<dbReference type="EMBL" id="LR743504">
    <property type="protein sequence ID" value="CAA2102450.1"/>
    <property type="molecule type" value="Genomic_DNA"/>
</dbReference>
<dbReference type="AlphaFoldDB" id="A0A679ISG2"/>
<evidence type="ECO:0000313" key="2">
    <source>
        <dbReference type="EMBL" id="CAA2102450.1"/>
    </source>
</evidence>
<gene>
    <name evidence="2" type="ORF">MBUL_01691</name>
</gene>